<evidence type="ECO:0000313" key="3">
    <source>
        <dbReference type="EMBL" id="KAG5447562.1"/>
    </source>
</evidence>
<comment type="caution">
    <text evidence="3">The sequence shown here is derived from an EMBL/GenBank/DDBJ whole genome shotgun (WGS) entry which is preliminary data.</text>
</comment>
<reference evidence="3 4" key="1">
    <citation type="journal article" date="2018" name="Biotechnol. Adv.">
        <title>Improved genomic resources and new bioinformatic workflow for the carcinogenic parasite Clonorchis sinensis: Biotechnological implications.</title>
        <authorList>
            <person name="Wang D."/>
            <person name="Korhonen P.K."/>
            <person name="Gasser R.B."/>
            <person name="Young N.D."/>
        </authorList>
    </citation>
    <scope>NUCLEOTIDE SEQUENCE [LARGE SCALE GENOMIC DNA]</scope>
    <source>
        <strain evidence="3">Cs-k2</strain>
    </source>
</reference>
<feature type="compositionally biased region" description="Polar residues" evidence="1">
    <location>
        <begin position="480"/>
        <end position="503"/>
    </location>
</feature>
<keyword evidence="2" id="KW-0472">Membrane</keyword>
<protein>
    <submittedName>
        <fullName evidence="3">Uncharacterized protein</fullName>
    </submittedName>
</protein>
<name>A0A8T1MFA6_CLOSI</name>
<feature type="region of interest" description="Disordered" evidence="1">
    <location>
        <begin position="1"/>
        <end position="27"/>
    </location>
</feature>
<keyword evidence="4" id="KW-1185">Reference proteome</keyword>
<keyword evidence="2" id="KW-0812">Transmembrane</keyword>
<sequence>MRPEQQTTSDSRDLSVGDANIGPRTSGFPTAPLVNNWFSSSQQNNPPFELKIYPPLSPAHNHHGNKDASPLSEKTDQCSPNSWTFSPAYKESGFGSASDGTTPSVFSSHLSCSASDRSTCLVEPFVAEDAFVSIWDTHPIKPRSLSLDCLRSAYSVDLIALRHQQTEDAMATLTSDDLQAAVSPEIDLTDGARVFNTKRDQLISSLNIIRSKSLPAGIGIPRCPRTIPKPSCPPRSSAFTPLQSSPILCASTPHARFSGPPATHAINMEEIALDLGRHGLCVNPTDFDDSTFSDLLPSTTEADSGSMNTPVSFSLFSPSVNKPAHMGEGDVCLDKSDRAARERITNDGRLTANNELEWDDSGDIRGMTTRSVSSDSGFGLHSVPTVNGEIPNHIVDGTPDTFSWNVCDTNPPSASRHNQRRSSFTFVGTHHVDLEPNHCASWHSSLNCTENKVLQSSSQIKDDTRTRDACLQKDLSNAQTKLGLSSSRNDPADSVSPSAQPMPTSSSETLLSLFTGQSVVGPRNPDRILSPGPSMHNGFFPSDAVGLTNGNTTPRGVLPTSPAELVHLLESLRQDARPLIDLMCRLEQGLVPVHADSEEGLTVLRTTETVDFEQERMQLDIDRSFLQYYDRCLDHWTSVSDDLCDKYGVLPSTPGFTPAAGNTHLSEKSNNLENLNKDAILVGVFADWLSGLKARHAALRHKLDSRALWLDQLAGLNHEVDQSLSVLADRVKNAVERACSMIQTLRGDYSGQTHTRDETGGMPADQQMRFGRNQVLQTLGELRELGDQVSTVELRVGASHLIEDPFDSGYPPNHLRYSSGSNLSIDMNTSGLNTSFDSLPNEDTIHLLFRQTAVLRQRLKLAIKRLERAAVLTKMDFPVEESHSITPTTSCSIVTQTAQYEEDAPDQRSPQMPTDDGHHLSIPLDNNHSSTSSIFCYLVPFLLIFLCVFLVLFGKSPVPPFSFSCYPRTDMSVVDFSPNWLMRHMFCVYFPTSDRHVW</sequence>
<evidence type="ECO:0000313" key="4">
    <source>
        <dbReference type="Proteomes" id="UP000286415"/>
    </source>
</evidence>
<organism evidence="3 4">
    <name type="scientific">Clonorchis sinensis</name>
    <name type="common">Chinese liver fluke</name>
    <dbReference type="NCBI Taxonomy" id="79923"/>
    <lineage>
        <taxon>Eukaryota</taxon>
        <taxon>Metazoa</taxon>
        <taxon>Spiralia</taxon>
        <taxon>Lophotrochozoa</taxon>
        <taxon>Platyhelminthes</taxon>
        <taxon>Trematoda</taxon>
        <taxon>Digenea</taxon>
        <taxon>Opisthorchiida</taxon>
        <taxon>Opisthorchiata</taxon>
        <taxon>Opisthorchiidae</taxon>
        <taxon>Clonorchis</taxon>
    </lineage>
</organism>
<feature type="region of interest" description="Disordered" evidence="1">
    <location>
        <begin position="480"/>
        <end position="507"/>
    </location>
</feature>
<evidence type="ECO:0000256" key="2">
    <source>
        <dbReference type="SAM" id="Phobius"/>
    </source>
</evidence>
<accession>A0A8T1MFA6</accession>
<dbReference type="OrthoDB" id="6252562at2759"/>
<proteinExistence type="predicted"/>
<dbReference type="Proteomes" id="UP000286415">
    <property type="component" value="Unassembled WGS sequence"/>
</dbReference>
<dbReference type="EMBL" id="NIRI02000042">
    <property type="protein sequence ID" value="KAG5447562.1"/>
    <property type="molecule type" value="Genomic_DNA"/>
</dbReference>
<evidence type="ECO:0000256" key="1">
    <source>
        <dbReference type="SAM" id="MobiDB-lite"/>
    </source>
</evidence>
<dbReference type="AlphaFoldDB" id="A0A8T1MFA6"/>
<feature type="region of interest" description="Disordered" evidence="1">
    <location>
        <begin position="48"/>
        <end position="79"/>
    </location>
</feature>
<gene>
    <name evidence="3" type="ORF">CSKR_101332</name>
</gene>
<keyword evidence="2" id="KW-1133">Transmembrane helix</keyword>
<reference evidence="3 4" key="2">
    <citation type="journal article" date="2021" name="Genomics">
        <title>High-quality reference genome for Clonorchis sinensis.</title>
        <authorList>
            <person name="Young N.D."/>
            <person name="Stroehlein A.J."/>
            <person name="Kinkar L."/>
            <person name="Wang T."/>
            <person name="Sohn W.M."/>
            <person name="Chang B.C.H."/>
            <person name="Kaur P."/>
            <person name="Weisz D."/>
            <person name="Dudchenko O."/>
            <person name="Aiden E.L."/>
            <person name="Korhonen P.K."/>
            <person name="Gasser R.B."/>
        </authorList>
    </citation>
    <scope>NUCLEOTIDE SEQUENCE [LARGE SCALE GENOMIC DNA]</scope>
    <source>
        <strain evidence="3">Cs-k2</strain>
    </source>
</reference>
<feature type="transmembrane region" description="Helical" evidence="2">
    <location>
        <begin position="932"/>
        <end position="953"/>
    </location>
</feature>